<dbReference type="Proteomes" id="UP001234178">
    <property type="component" value="Unassembled WGS sequence"/>
</dbReference>
<feature type="compositionally biased region" description="Basic and acidic residues" evidence="1">
    <location>
        <begin position="159"/>
        <end position="176"/>
    </location>
</feature>
<feature type="compositionally biased region" description="Polar residues" evidence="1">
    <location>
        <begin position="149"/>
        <end position="158"/>
    </location>
</feature>
<feature type="compositionally biased region" description="Basic and acidic residues" evidence="1">
    <location>
        <begin position="1"/>
        <end position="28"/>
    </location>
</feature>
<reference evidence="2 3" key="1">
    <citation type="journal article" date="2023" name="Nucleic Acids Res.">
        <title>The hologenome of Daphnia magna reveals possible DNA methylation and microbiome-mediated evolution of the host genome.</title>
        <authorList>
            <person name="Chaturvedi A."/>
            <person name="Li X."/>
            <person name="Dhandapani V."/>
            <person name="Marshall H."/>
            <person name="Kissane S."/>
            <person name="Cuenca-Cambronero M."/>
            <person name="Asole G."/>
            <person name="Calvet F."/>
            <person name="Ruiz-Romero M."/>
            <person name="Marangio P."/>
            <person name="Guigo R."/>
            <person name="Rago D."/>
            <person name="Mirbahai L."/>
            <person name="Eastwood N."/>
            <person name="Colbourne J.K."/>
            <person name="Zhou J."/>
            <person name="Mallon E."/>
            <person name="Orsini L."/>
        </authorList>
    </citation>
    <scope>NUCLEOTIDE SEQUENCE [LARGE SCALE GENOMIC DNA]</scope>
    <source>
        <strain evidence="2">LRV0_1</strain>
    </source>
</reference>
<proteinExistence type="predicted"/>
<evidence type="ECO:0000256" key="1">
    <source>
        <dbReference type="SAM" id="MobiDB-lite"/>
    </source>
</evidence>
<comment type="caution">
    <text evidence="2">The sequence shown here is derived from an EMBL/GenBank/DDBJ whole genome shotgun (WGS) entry which is preliminary data.</text>
</comment>
<gene>
    <name evidence="2" type="ORF">OUZ56_016456</name>
</gene>
<dbReference type="EMBL" id="JAOYFB010000038">
    <property type="protein sequence ID" value="KAK4027410.1"/>
    <property type="molecule type" value="Genomic_DNA"/>
</dbReference>
<keyword evidence="3" id="KW-1185">Reference proteome</keyword>
<accession>A0ABR0AQQ6</accession>
<feature type="compositionally biased region" description="Basic and acidic residues" evidence="1">
    <location>
        <begin position="82"/>
        <end position="94"/>
    </location>
</feature>
<protein>
    <submittedName>
        <fullName evidence="2">Uncharacterized protein</fullName>
    </submittedName>
</protein>
<feature type="region of interest" description="Disordered" evidence="1">
    <location>
        <begin position="1"/>
        <end position="182"/>
    </location>
</feature>
<feature type="compositionally biased region" description="Basic residues" evidence="1">
    <location>
        <begin position="112"/>
        <end position="121"/>
    </location>
</feature>
<sequence>MIGEVDVRSGERIRDARGRAGDTRDRECIPGAGEDAQSTAEGKRNGRARRNRGRTNPNRAATGIRSTGVSSARRKLSGGRTGRRENLADIRGFRESGAVSRSLRKNREVVSRRVRQKRRSNTRSAAQDKAEVSNPREPPSGEGTEPKTSRSGVTVSRSLRQESGRTVSRIDGEMKNFGKNQV</sequence>
<name>A0ABR0AQQ6_9CRUS</name>
<evidence type="ECO:0000313" key="3">
    <source>
        <dbReference type="Proteomes" id="UP001234178"/>
    </source>
</evidence>
<evidence type="ECO:0000313" key="2">
    <source>
        <dbReference type="EMBL" id="KAK4027410.1"/>
    </source>
</evidence>
<organism evidence="2 3">
    <name type="scientific">Daphnia magna</name>
    <dbReference type="NCBI Taxonomy" id="35525"/>
    <lineage>
        <taxon>Eukaryota</taxon>
        <taxon>Metazoa</taxon>
        <taxon>Ecdysozoa</taxon>
        <taxon>Arthropoda</taxon>
        <taxon>Crustacea</taxon>
        <taxon>Branchiopoda</taxon>
        <taxon>Diplostraca</taxon>
        <taxon>Cladocera</taxon>
        <taxon>Anomopoda</taxon>
        <taxon>Daphniidae</taxon>
        <taxon>Daphnia</taxon>
    </lineage>
</organism>